<dbReference type="SUPFAM" id="SSF53335">
    <property type="entry name" value="S-adenosyl-L-methionine-dependent methyltransferases"/>
    <property type="match status" value="1"/>
</dbReference>
<evidence type="ECO:0000256" key="2">
    <source>
        <dbReference type="ARBA" id="ARBA00022803"/>
    </source>
</evidence>
<dbReference type="Proteomes" id="UP000199391">
    <property type="component" value="Unassembled WGS sequence"/>
</dbReference>
<dbReference type="InterPro" id="IPR029063">
    <property type="entry name" value="SAM-dependent_MTases_sf"/>
</dbReference>
<feature type="repeat" description="TPR" evidence="3">
    <location>
        <begin position="144"/>
        <end position="177"/>
    </location>
</feature>
<dbReference type="GO" id="GO:0008757">
    <property type="term" value="F:S-adenosylmethionine-dependent methyltransferase activity"/>
    <property type="evidence" value="ECO:0007669"/>
    <property type="project" value="InterPro"/>
</dbReference>
<dbReference type="Gene3D" id="1.25.40.10">
    <property type="entry name" value="Tetratricopeptide repeat domain"/>
    <property type="match status" value="4"/>
</dbReference>
<reference evidence="6" key="1">
    <citation type="submission" date="2016-10" db="EMBL/GenBank/DDBJ databases">
        <authorList>
            <person name="Varghese N."/>
            <person name="Submissions S."/>
        </authorList>
    </citation>
    <scope>NUCLEOTIDE SEQUENCE [LARGE SCALE GENOMIC DNA]</scope>
    <source>
        <strain evidence="6">CGMCC 1.11014</strain>
    </source>
</reference>
<feature type="repeat" description="TPR" evidence="3">
    <location>
        <begin position="76"/>
        <end position="109"/>
    </location>
</feature>
<dbReference type="CDD" id="cd02440">
    <property type="entry name" value="AdoMet_MTases"/>
    <property type="match status" value="1"/>
</dbReference>
<keyword evidence="5" id="KW-0489">Methyltransferase</keyword>
<dbReference type="InterPro" id="IPR051685">
    <property type="entry name" value="Ycf3/AcsC/BcsC/TPR_MFPF"/>
</dbReference>
<dbReference type="InterPro" id="IPR011990">
    <property type="entry name" value="TPR-like_helical_dom_sf"/>
</dbReference>
<dbReference type="AlphaFoldDB" id="A0A1I7KBL2"/>
<dbReference type="InterPro" id="IPR013216">
    <property type="entry name" value="Methyltransf_11"/>
</dbReference>
<evidence type="ECO:0000313" key="6">
    <source>
        <dbReference type="Proteomes" id="UP000199391"/>
    </source>
</evidence>
<dbReference type="Pfam" id="PF08241">
    <property type="entry name" value="Methyltransf_11"/>
    <property type="match status" value="1"/>
</dbReference>
<dbReference type="Pfam" id="PF00515">
    <property type="entry name" value="TPR_1"/>
    <property type="match status" value="2"/>
</dbReference>
<keyword evidence="6" id="KW-1185">Reference proteome</keyword>
<dbReference type="GO" id="GO:0032259">
    <property type="term" value="P:methylation"/>
    <property type="evidence" value="ECO:0007669"/>
    <property type="project" value="UniProtKB-KW"/>
</dbReference>
<proteinExistence type="predicted"/>
<feature type="repeat" description="TPR" evidence="3">
    <location>
        <begin position="178"/>
        <end position="211"/>
    </location>
</feature>
<dbReference type="PANTHER" id="PTHR44943:SF8">
    <property type="entry name" value="TPR REPEAT-CONTAINING PROTEIN MJ0263"/>
    <property type="match status" value="1"/>
</dbReference>
<dbReference type="PROSITE" id="PS50293">
    <property type="entry name" value="TPR_REGION"/>
    <property type="match status" value="3"/>
</dbReference>
<dbReference type="EMBL" id="FPBO01000016">
    <property type="protein sequence ID" value="SFU94832.1"/>
    <property type="molecule type" value="Genomic_DNA"/>
</dbReference>
<dbReference type="Pfam" id="PF14559">
    <property type="entry name" value="TPR_19"/>
    <property type="match status" value="1"/>
</dbReference>
<dbReference type="PANTHER" id="PTHR44943">
    <property type="entry name" value="CELLULOSE SYNTHASE OPERON PROTEIN C"/>
    <property type="match status" value="1"/>
</dbReference>
<evidence type="ECO:0000256" key="1">
    <source>
        <dbReference type="ARBA" id="ARBA00022737"/>
    </source>
</evidence>
<feature type="repeat" description="TPR" evidence="3">
    <location>
        <begin position="212"/>
        <end position="245"/>
    </location>
</feature>
<dbReference type="SUPFAM" id="SSF48452">
    <property type="entry name" value="TPR-like"/>
    <property type="match status" value="1"/>
</dbReference>
<dbReference type="RefSeq" id="WP_093556801.1">
    <property type="nucleotide sequence ID" value="NZ_FPBO01000016.1"/>
</dbReference>
<dbReference type="OrthoDB" id="9809392at2"/>
<dbReference type="PROSITE" id="PS50005">
    <property type="entry name" value="TPR"/>
    <property type="match status" value="4"/>
</dbReference>
<accession>A0A1I7KBL2</accession>
<evidence type="ECO:0000256" key="3">
    <source>
        <dbReference type="PROSITE-ProRule" id="PRU00339"/>
    </source>
</evidence>
<sequence length="501" mass="53744">MTSSSPHAGQLLQQAVALHQRGDLSQAQTLYAEVLRREPANFDALHMMGVLARQGGAPEAAVELIGRAIAVDAGKAAAHCNLGAALQDMRRHEEALASYERALALQPDYPMALANRGNALRRLGRAEEALASYDAALALRGAYPEALCNRGVALHLLGRGGEALDSFGQALTLRPGHAESYCGAAVALQSQGRHEEAKDAYRKAIELNPDYAEAWSGYGTLMQRMGEYKEALERHEHALRLDPGSAPARLHRANALRALKRNDEAVAAYRDALACGADAASVAYQLAALGEREAPAAPPPQYVAALFDQYADDFDHHLQDVLQYRVPRLLAQALQAHLGAAPVDAIDLGCGTGLCGPLLRPHARALAGVDLSPRMLELARRRDVYDELACGDVVEYLHDSPGAFGLAVAADVFVYLGDLQPVFRAARQALRGGGLFAFSVERLDAGDYALQPSGRYAHSEAYLWSLARAHGYTVHSLAPATLRQDEGRDIPGLVAVLAKQL</sequence>
<feature type="domain" description="Methyltransferase type 11" evidence="4">
    <location>
        <begin position="347"/>
        <end position="438"/>
    </location>
</feature>
<dbReference type="Gene3D" id="3.40.50.150">
    <property type="entry name" value="Vaccinia Virus protein VP39"/>
    <property type="match status" value="1"/>
</dbReference>
<keyword evidence="5" id="KW-0808">Transferase</keyword>
<dbReference type="InterPro" id="IPR019734">
    <property type="entry name" value="TPR_rpt"/>
</dbReference>
<name>A0A1I7KBL2_9BURK</name>
<organism evidence="5 6">
    <name type="scientific">Pseudoduganella namucuonensis</name>
    <dbReference type="NCBI Taxonomy" id="1035707"/>
    <lineage>
        <taxon>Bacteria</taxon>
        <taxon>Pseudomonadati</taxon>
        <taxon>Pseudomonadota</taxon>
        <taxon>Betaproteobacteria</taxon>
        <taxon>Burkholderiales</taxon>
        <taxon>Oxalobacteraceae</taxon>
        <taxon>Telluria group</taxon>
        <taxon>Pseudoduganella</taxon>
    </lineage>
</organism>
<keyword evidence="2 3" id="KW-0802">TPR repeat</keyword>
<keyword evidence="1" id="KW-0677">Repeat</keyword>
<gene>
    <name evidence="5" type="ORF">SAMN05216552_101621</name>
</gene>
<protein>
    <submittedName>
        <fullName evidence="5">Predicted methyltransferase, contains TPR repeat</fullName>
    </submittedName>
</protein>
<evidence type="ECO:0000313" key="5">
    <source>
        <dbReference type="EMBL" id="SFU94832.1"/>
    </source>
</evidence>
<dbReference type="Pfam" id="PF13432">
    <property type="entry name" value="TPR_16"/>
    <property type="match status" value="1"/>
</dbReference>
<dbReference type="STRING" id="1035707.SAMN05216552_101621"/>
<evidence type="ECO:0000259" key="4">
    <source>
        <dbReference type="Pfam" id="PF08241"/>
    </source>
</evidence>
<dbReference type="SMART" id="SM00028">
    <property type="entry name" value="TPR"/>
    <property type="match status" value="8"/>
</dbReference>
<dbReference type="Pfam" id="PF13414">
    <property type="entry name" value="TPR_11"/>
    <property type="match status" value="1"/>
</dbReference>